<proteinExistence type="predicted"/>
<dbReference type="PANTHER" id="PTHR43479">
    <property type="entry name" value="ACREF/ENVCD OPERON REPRESSOR-RELATED"/>
    <property type="match status" value="1"/>
</dbReference>
<dbReference type="EMBL" id="JBJIAA010000013">
    <property type="protein sequence ID" value="MFL0251933.1"/>
    <property type="molecule type" value="Genomic_DNA"/>
</dbReference>
<dbReference type="PRINTS" id="PR00455">
    <property type="entry name" value="HTHTETR"/>
</dbReference>
<evidence type="ECO:0000313" key="4">
    <source>
        <dbReference type="EMBL" id="MFL0251933.1"/>
    </source>
</evidence>
<feature type="DNA-binding region" description="H-T-H motif" evidence="2">
    <location>
        <begin position="37"/>
        <end position="56"/>
    </location>
</feature>
<gene>
    <name evidence="4" type="ORF">ACJDT4_16055</name>
</gene>
<dbReference type="InterPro" id="IPR050624">
    <property type="entry name" value="HTH-type_Tx_Regulator"/>
</dbReference>
<sequence>MDKKIKKPTQKRSIEKYEKIITAAFKLFNEKGYFNTTTTDIAKEANIATGSVYTYFNDKKDIYIEISNRISKNIFEPTESFWEENKKLDFKNIENVKKIFRIFIKDMMGYHNFSKLFHDDMTALKLLDKDIALLDKKNSKTRIERTRNILNLLSIPFRSKEASDVFLHYCNVLIDDVCHQVLYDNSIKNTDLYIEQAVEMLCTLLKNTSDI</sequence>
<keyword evidence="5" id="KW-1185">Reference proteome</keyword>
<evidence type="ECO:0000256" key="2">
    <source>
        <dbReference type="PROSITE-ProRule" id="PRU00335"/>
    </source>
</evidence>
<dbReference type="InterPro" id="IPR009057">
    <property type="entry name" value="Homeodomain-like_sf"/>
</dbReference>
<dbReference type="PROSITE" id="PS01081">
    <property type="entry name" value="HTH_TETR_1"/>
    <property type="match status" value="1"/>
</dbReference>
<dbReference type="PROSITE" id="PS50977">
    <property type="entry name" value="HTH_TETR_2"/>
    <property type="match status" value="1"/>
</dbReference>
<name>A0ABW8TKB5_9CLOT</name>
<feature type="domain" description="HTH tetR-type" evidence="3">
    <location>
        <begin position="14"/>
        <end position="74"/>
    </location>
</feature>
<dbReference type="Gene3D" id="1.10.357.10">
    <property type="entry name" value="Tetracycline Repressor, domain 2"/>
    <property type="match status" value="1"/>
</dbReference>
<keyword evidence="1 2" id="KW-0238">DNA-binding</keyword>
<dbReference type="InterPro" id="IPR016159">
    <property type="entry name" value="Cullin_repeat-like_dom_sf"/>
</dbReference>
<organism evidence="4 5">
    <name type="scientific">Clostridium neuense</name>
    <dbReference type="NCBI Taxonomy" id="1728934"/>
    <lineage>
        <taxon>Bacteria</taxon>
        <taxon>Bacillati</taxon>
        <taxon>Bacillota</taxon>
        <taxon>Clostridia</taxon>
        <taxon>Eubacteriales</taxon>
        <taxon>Clostridiaceae</taxon>
        <taxon>Clostridium</taxon>
    </lineage>
</organism>
<dbReference type="RefSeq" id="WP_406788583.1">
    <property type="nucleotide sequence ID" value="NZ_JBJIAA010000013.1"/>
</dbReference>
<comment type="caution">
    <text evidence="4">The sequence shown here is derived from an EMBL/GenBank/DDBJ whole genome shotgun (WGS) entry which is preliminary data.</text>
</comment>
<dbReference type="InterPro" id="IPR001647">
    <property type="entry name" value="HTH_TetR"/>
</dbReference>
<evidence type="ECO:0000256" key="1">
    <source>
        <dbReference type="ARBA" id="ARBA00023125"/>
    </source>
</evidence>
<protein>
    <submittedName>
        <fullName evidence="4">TetR/AcrR family transcriptional regulator</fullName>
    </submittedName>
</protein>
<dbReference type="SUPFAM" id="SSF46689">
    <property type="entry name" value="Homeodomain-like"/>
    <property type="match status" value="1"/>
</dbReference>
<accession>A0ABW8TKB5</accession>
<evidence type="ECO:0000313" key="5">
    <source>
        <dbReference type="Proteomes" id="UP001623592"/>
    </source>
</evidence>
<dbReference type="PANTHER" id="PTHR43479:SF11">
    <property type="entry name" value="ACREF_ENVCD OPERON REPRESSOR-RELATED"/>
    <property type="match status" value="1"/>
</dbReference>
<dbReference type="Gene3D" id="1.10.10.60">
    <property type="entry name" value="Homeodomain-like"/>
    <property type="match status" value="1"/>
</dbReference>
<dbReference type="Pfam" id="PF00440">
    <property type="entry name" value="TetR_N"/>
    <property type="match status" value="1"/>
</dbReference>
<dbReference type="Proteomes" id="UP001623592">
    <property type="component" value="Unassembled WGS sequence"/>
</dbReference>
<dbReference type="SUPFAM" id="SSF74788">
    <property type="entry name" value="Cullin repeat-like"/>
    <property type="match status" value="1"/>
</dbReference>
<dbReference type="InterPro" id="IPR023772">
    <property type="entry name" value="DNA-bd_HTH_TetR-type_CS"/>
</dbReference>
<evidence type="ECO:0000259" key="3">
    <source>
        <dbReference type="PROSITE" id="PS50977"/>
    </source>
</evidence>
<reference evidence="4 5" key="1">
    <citation type="submission" date="2024-11" db="EMBL/GenBank/DDBJ databases">
        <authorList>
            <person name="Heng Y.C."/>
            <person name="Lim A.C.H."/>
            <person name="Lee J.K.Y."/>
            <person name="Kittelmann S."/>
        </authorList>
    </citation>
    <scope>NUCLEOTIDE SEQUENCE [LARGE SCALE GENOMIC DNA]</scope>
    <source>
        <strain evidence="4 5">WILCCON 0114</strain>
    </source>
</reference>